<gene>
    <name evidence="2" type="ORF">H8E41_08380</name>
</gene>
<evidence type="ECO:0000313" key="3">
    <source>
        <dbReference type="Proteomes" id="UP000614424"/>
    </source>
</evidence>
<reference evidence="2 3" key="1">
    <citation type="submission" date="2020-08" db="EMBL/GenBank/DDBJ databases">
        <title>Bridging the membrane lipid divide: bacteria of the FCB group superphylum have the potential to synthesize archaeal ether lipids.</title>
        <authorList>
            <person name="Villanueva L."/>
            <person name="Von Meijenfeldt F.A.B."/>
            <person name="Westbye A.B."/>
            <person name="Yadav S."/>
            <person name="Hopmans E.C."/>
            <person name="Dutilh B.E."/>
            <person name="Sinninghe Damste J.S."/>
        </authorList>
    </citation>
    <scope>NUCLEOTIDE SEQUENCE [LARGE SCALE GENOMIC DNA]</scope>
    <source>
        <strain evidence="2">NIOZ-UU47</strain>
    </source>
</reference>
<feature type="transmembrane region" description="Helical" evidence="1">
    <location>
        <begin position="47"/>
        <end position="69"/>
    </location>
</feature>
<keyword evidence="1" id="KW-0472">Membrane</keyword>
<name>A0A8J6NDD0_9BACT</name>
<organism evidence="2 3">
    <name type="scientific">Candidatus Desulfobia pelagia</name>
    <dbReference type="NCBI Taxonomy" id="2841692"/>
    <lineage>
        <taxon>Bacteria</taxon>
        <taxon>Pseudomonadati</taxon>
        <taxon>Thermodesulfobacteriota</taxon>
        <taxon>Desulfobulbia</taxon>
        <taxon>Desulfobulbales</taxon>
        <taxon>Desulfobulbaceae</taxon>
        <taxon>Candidatus Desulfobia</taxon>
    </lineage>
</organism>
<dbReference type="Proteomes" id="UP000614424">
    <property type="component" value="Unassembled WGS sequence"/>
</dbReference>
<accession>A0A8J6NDD0</accession>
<comment type="caution">
    <text evidence="2">The sequence shown here is derived from an EMBL/GenBank/DDBJ whole genome shotgun (WGS) entry which is preliminary data.</text>
</comment>
<keyword evidence="1" id="KW-0812">Transmembrane</keyword>
<keyword evidence="1" id="KW-1133">Transmembrane helix</keyword>
<sequence>MIVSIIESLRDNMKRTIGICVAVIVLVALWGSFMVDTHHAHTAAEKVPFFWAFFGLAGAIVLIALARFLGFLGIMTREDYYDD</sequence>
<evidence type="ECO:0000256" key="1">
    <source>
        <dbReference type="SAM" id="Phobius"/>
    </source>
</evidence>
<dbReference type="EMBL" id="JACNJZ010000114">
    <property type="protein sequence ID" value="MBC8317910.1"/>
    <property type="molecule type" value="Genomic_DNA"/>
</dbReference>
<evidence type="ECO:0000313" key="2">
    <source>
        <dbReference type="EMBL" id="MBC8317910.1"/>
    </source>
</evidence>
<protein>
    <submittedName>
        <fullName evidence="2">Uncharacterized protein</fullName>
    </submittedName>
</protein>
<feature type="transmembrane region" description="Helical" evidence="1">
    <location>
        <begin position="16"/>
        <end position="35"/>
    </location>
</feature>
<proteinExistence type="predicted"/>
<dbReference type="AlphaFoldDB" id="A0A8J6NDD0"/>